<dbReference type="InterPro" id="IPR035069">
    <property type="entry name" value="TTHA1013/TTHA0281-like"/>
</dbReference>
<accession>A0A840NWA4</accession>
<protein>
    <submittedName>
        <fullName evidence="2">Putative RNase H-like HicB family nuclease</fullName>
    </submittedName>
</protein>
<feature type="domain" description="HicB-like antitoxin of toxin-antitoxin system" evidence="1">
    <location>
        <begin position="4"/>
        <end position="67"/>
    </location>
</feature>
<organism evidence="2 3">
    <name type="scientific">Saccharopolyspora gloriosae</name>
    <dbReference type="NCBI Taxonomy" id="455344"/>
    <lineage>
        <taxon>Bacteria</taxon>
        <taxon>Bacillati</taxon>
        <taxon>Actinomycetota</taxon>
        <taxon>Actinomycetes</taxon>
        <taxon>Pseudonocardiales</taxon>
        <taxon>Pseudonocardiaceae</taxon>
        <taxon>Saccharopolyspora</taxon>
    </lineage>
</organism>
<gene>
    <name evidence="2" type="ORF">BJ969_005485</name>
</gene>
<dbReference type="InterPro" id="IPR031807">
    <property type="entry name" value="HicB-like"/>
</dbReference>
<evidence type="ECO:0000313" key="3">
    <source>
        <dbReference type="Proteomes" id="UP000580474"/>
    </source>
</evidence>
<proteinExistence type="predicted"/>
<dbReference type="EMBL" id="JACHIV010000001">
    <property type="protein sequence ID" value="MBB5072397.1"/>
    <property type="molecule type" value="Genomic_DNA"/>
</dbReference>
<evidence type="ECO:0000313" key="2">
    <source>
        <dbReference type="EMBL" id="MBB5072397.1"/>
    </source>
</evidence>
<keyword evidence="3" id="KW-1185">Reference proteome</keyword>
<dbReference type="SUPFAM" id="SSF143100">
    <property type="entry name" value="TTHA1013/TTHA0281-like"/>
    <property type="match status" value="1"/>
</dbReference>
<dbReference type="Pfam" id="PF15919">
    <property type="entry name" value="HicB_lk_antitox"/>
    <property type="match status" value="1"/>
</dbReference>
<reference evidence="2 3" key="1">
    <citation type="submission" date="2020-08" db="EMBL/GenBank/DDBJ databases">
        <title>Sequencing the genomes of 1000 actinobacteria strains.</title>
        <authorList>
            <person name="Klenk H.-P."/>
        </authorList>
    </citation>
    <scope>NUCLEOTIDE SEQUENCE [LARGE SCALE GENOMIC DNA]</scope>
    <source>
        <strain evidence="2 3">DSM 45582</strain>
    </source>
</reference>
<comment type="caution">
    <text evidence="2">The sequence shown here is derived from an EMBL/GenBank/DDBJ whole genome shotgun (WGS) entry which is preliminary data.</text>
</comment>
<evidence type="ECO:0000259" key="1">
    <source>
        <dbReference type="Pfam" id="PF15919"/>
    </source>
</evidence>
<dbReference type="PANTHER" id="PTHR34504:SF2">
    <property type="entry name" value="UPF0150 PROTEIN SSL0259"/>
    <property type="match status" value="1"/>
</dbReference>
<name>A0A840NWA4_9PSEU</name>
<dbReference type="AlphaFoldDB" id="A0A840NWA4"/>
<dbReference type="Proteomes" id="UP000580474">
    <property type="component" value="Unassembled WGS sequence"/>
</dbReference>
<dbReference type="InterPro" id="IPR051404">
    <property type="entry name" value="TA_system_antitoxin"/>
</dbReference>
<dbReference type="Gene3D" id="3.30.160.250">
    <property type="match status" value="1"/>
</dbReference>
<sequence>MSEYLVLVERDDEGGFSSWAPDLPGVAAAAATYQECVLLMREAVEFHLEGIREDGDVVPTPTVVGAVTIEAA</sequence>
<dbReference type="RefSeq" id="WP_184483726.1">
    <property type="nucleotide sequence ID" value="NZ_JACHIV010000001.1"/>
</dbReference>
<dbReference type="PANTHER" id="PTHR34504">
    <property type="entry name" value="ANTITOXIN HICB"/>
    <property type="match status" value="1"/>
</dbReference>